<feature type="domain" description="Solute-binding protein family 3/N-terminal" evidence="2">
    <location>
        <begin position="27"/>
        <end position="249"/>
    </location>
</feature>
<dbReference type="Gene3D" id="3.40.190.10">
    <property type="entry name" value="Periplasmic binding protein-like II"/>
    <property type="match status" value="2"/>
</dbReference>
<evidence type="ECO:0000313" key="3">
    <source>
        <dbReference type="EMBL" id="BBH53232.1"/>
    </source>
</evidence>
<dbReference type="PANTHER" id="PTHR35936:SF25">
    <property type="entry name" value="ABC TRANSPORTER SUBSTRATE-BINDING PROTEIN"/>
    <property type="match status" value="1"/>
</dbReference>
<evidence type="ECO:0000256" key="1">
    <source>
        <dbReference type="ARBA" id="ARBA00022729"/>
    </source>
</evidence>
<dbReference type="KEGG" id="sbf:JCM31447_16750"/>
<reference evidence="3 4" key="1">
    <citation type="submission" date="2018-12" db="EMBL/GenBank/DDBJ databases">
        <title>Rubrispira sanarue gen. nov., sp., nov., a member of the order Silvanigrellales, isolated from a brackish lake in Hamamatsu Japan.</title>
        <authorList>
            <person name="Maejima Y."/>
            <person name="Iino T."/>
            <person name="Muraguchi Y."/>
            <person name="Fukuda K."/>
            <person name="Nojiri H."/>
            <person name="Ohkuma M."/>
            <person name="Moriuchi R."/>
            <person name="Dohra H."/>
            <person name="Kimbara K."/>
            <person name="Shintani M."/>
        </authorList>
    </citation>
    <scope>NUCLEOTIDE SEQUENCE [LARGE SCALE GENOMIC DNA]</scope>
    <source>
        <strain evidence="3 4">RF1110005</strain>
    </source>
</reference>
<protein>
    <recommendedName>
        <fullName evidence="2">Solute-binding protein family 3/N-terminal domain-containing protein</fullName>
    </recommendedName>
</protein>
<dbReference type="InterPro" id="IPR001638">
    <property type="entry name" value="Solute-binding_3/MltF_N"/>
</dbReference>
<dbReference type="SMART" id="SM00062">
    <property type="entry name" value="PBPb"/>
    <property type="match status" value="1"/>
</dbReference>
<dbReference type="EMBL" id="AP019368">
    <property type="protein sequence ID" value="BBH53232.1"/>
    <property type="molecule type" value="Genomic_DNA"/>
</dbReference>
<dbReference type="Proteomes" id="UP000291236">
    <property type="component" value="Chromosome"/>
</dbReference>
<dbReference type="SUPFAM" id="SSF53850">
    <property type="entry name" value="Periplasmic binding protein-like II"/>
    <property type="match status" value="1"/>
</dbReference>
<sequence>MLDCLIKLIKNILILCFISFIPVYSEEVWKGACEANFPPYNYFEDGKMVGMDTEIVDLIMHNIGVKYTKETYPWQTVVNYLEDNDIDFVWQMVETKERRNKFILVGPIREGIMVFMVRTESNLMDWKKLEDFKLQKIGVVKGFNYTKEFDQNKNLNKVEFTNNHKLIHKLLEKDVDVIIGDLATLTFEAKEHEVFNKVRFLPSSIKKVPRYVAFSKKNLNKSIVFQQGLKSVINSQEYKDIIDKYTKLKIK</sequence>
<dbReference type="OrthoDB" id="5421182at2"/>
<name>A0A4P2VWA8_FLUSA</name>
<dbReference type="PANTHER" id="PTHR35936">
    <property type="entry name" value="MEMBRANE-BOUND LYTIC MUREIN TRANSGLYCOSYLASE F"/>
    <property type="match status" value="1"/>
</dbReference>
<gene>
    <name evidence="3" type="ORF">JCM31447_16750</name>
</gene>
<proteinExistence type="predicted"/>
<keyword evidence="4" id="KW-1185">Reference proteome</keyword>
<organism evidence="3 4">
    <name type="scientific">Fluviispira sanaruensis</name>
    <dbReference type="NCBI Taxonomy" id="2493639"/>
    <lineage>
        <taxon>Bacteria</taxon>
        <taxon>Pseudomonadati</taxon>
        <taxon>Bdellovibrionota</taxon>
        <taxon>Oligoflexia</taxon>
        <taxon>Silvanigrellales</taxon>
        <taxon>Silvanigrellaceae</taxon>
        <taxon>Fluviispira</taxon>
    </lineage>
</organism>
<dbReference type="Pfam" id="PF00497">
    <property type="entry name" value="SBP_bac_3"/>
    <property type="match status" value="1"/>
</dbReference>
<evidence type="ECO:0000313" key="4">
    <source>
        <dbReference type="Proteomes" id="UP000291236"/>
    </source>
</evidence>
<keyword evidence="1" id="KW-0732">Signal</keyword>
<evidence type="ECO:0000259" key="2">
    <source>
        <dbReference type="SMART" id="SM00062"/>
    </source>
</evidence>
<dbReference type="RefSeq" id="WP_130608659.1">
    <property type="nucleotide sequence ID" value="NZ_AP019368.1"/>
</dbReference>
<dbReference type="AlphaFoldDB" id="A0A4P2VWA8"/>
<accession>A0A4P2VWA8</accession>